<evidence type="ECO:0000313" key="2">
    <source>
        <dbReference type="Proteomes" id="UP000104558"/>
    </source>
</evidence>
<dbReference type="Proteomes" id="UP000104558">
    <property type="component" value="Genome"/>
</dbReference>
<accession>X2G522</accession>
<proteinExistence type="predicted"/>
<evidence type="ECO:0000313" key="1">
    <source>
        <dbReference type="EMBL" id="AHN14878.1"/>
    </source>
</evidence>
<reference evidence="1 2" key="1">
    <citation type="journal article" date="2014" name="J. Gen. Virol.">
        <title>Identification of novel anelloviruses with broad diversity in UK rodents.</title>
        <authorList>
            <person name="Nishiyama S."/>
            <person name="Dutia B.M."/>
            <person name="Stewart J.P."/>
            <person name="Meredith A.L."/>
            <person name="Shaw D.J."/>
            <person name="Simmonds P."/>
            <person name="Sharp C.P."/>
        </authorList>
    </citation>
    <scope>NUCLEOTIDE SEQUENCE [LARGE SCALE GENOMIC DNA]</scope>
    <source>
        <strain evidence="1">AS_1012_Fae_2</strain>
    </source>
</reference>
<dbReference type="EMBL" id="KJ194622">
    <property type="protein sequence ID" value="AHN14878.1"/>
    <property type="molecule type" value="Genomic_DNA"/>
</dbReference>
<protein>
    <submittedName>
        <fullName evidence="1">ORF4</fullName>
    </submittedName>
</protein>
<sequence>MVANPRRPMQWKWPASGECDDADWNRITRPIEEAQFAFSAFQGQKKVQKKTKVKREKEKIHDEQEYRHQLDRVLRILNRLVCV</sequence>
<organism evidence="1 2">
    <name type="scientific">Rodent Torque teno virus 1</name>
    <dbReference type="NCBI Taxonomy" id="1514664"/>
    <lineage>
        <taxon>Viruses</taxon>
        <taxon>Monodnaviria</taxon>
        <taxon>Shotokuvirae</taxon>
        <taxon>Commensaviricota</taxon>
        <taxon>Cardeaviricetes</taxon>
        <taxon>Sanitavirales</taxon>
        <taxon>Anelloviridae</taxon>
        <taxon>Rhotorquevirus</taxon>
        <taxon>Rhotorquevirus murid1</taxon>
        <taxon>Torque teno rodent virus 1</taxon>
    </lineage>
</organism>
<name>X2G522_9VIRU</name>